<evidence type="ECO:0000256" key="1">
    <source>
        <dbReference type="SAM" id="Coils"/>
    </source>
</evidence>
<dbReference type="PaxDb" id="2903-EOD32604"/>
<proteinExistence type="predicted"/>
<dbReference type="GeneID" id="17277938"/>
<dbReference type="Proteomes" id="UP000013827">
    <property type="component" value="Unassembled WGS sequence"/>
</dbReference>
<sequence>MLWLSPAIAAASPPATSDCVGLVCVLKATNSTWAGGGLSASLALFDTARRSGLGWGSRASLHLTAAAELPHVAAGAHAFEGDATWDEYGQELSIDGGTWHAYASALSPATLLLHLRLPPAASAGFHALSWQRPLPRGELARFAEAAAMLAAGEAAAAGSLGPPGRTVLLQDLSGGLCLLSSPSSADDEGGDTAAGRASAPTLGDCASPEAVWQVGAGAAEATRELRAKPLALGKCGSLGTRRWELSEGGRLSARAVSSSRLRFCVRVARPSDEEGARAWAACVARPACADAGEVGLCCPDQEGVRRECCDDAAAPPLPAALETASCDDEAAAALEALHAAAAAVQSGSRTVGSLTEQLDALTEESAGARAVTERLSAEAAALEARVGEAEAAEARARSRLADEQAELGRREVLRRLG</sequence>
<dbReference type="AlphaFoldDB" id="A0A0D3KA19"/>
<dbReference type="HOGENOM" id="CLU_659619_0_0_1"/>
<reference evidence="4" key="1">
    <citation type="journal article" date="2013" name="Nature">
        <title>Pan genome of the phytoplankton Emiliania underpins its global distribution.</title>
        <authorList>
            <person name="Read B.A."/>
            <person name="Kegel J."/>
            <person name="Klute M.J."/>
            <person name="Kuo A."/>
            <person name="Lefebvre S.C."/>
            <person name="Maumus F."/>
            <person name="Mayer C."/>
            <person name="Miller J."/>
            <person name="Monier A."/>
            <person name="Salamov A."/>
            <person name="Young J."/>
            <person name="Aguilar M."/>
            <person name="Claverie J.M."/>
            <person name="Frickenhaus S."/>
            <person name="Gonzalez K."/>
            <person name="Herman E.K."/>
            <person name="Lin Y.C."/>
            <person name="Napier J."/>
            <person name="Ogata H."/>
            <person name="Sarno A.F."/>
            <person name="Shmutz J."/>
            <person name="Schroeder D."/>
            <person name="de Vargas C."/>
            <person name="Verret F."/>
            <person name="von Dassow P."/>
            <person name="Valentin K."/>
            <person name="Van de Peer Y."/>
            <person name="Wheeler G."/>
            <person name="Dacks J.B."/>
            <person name="Delwiche C.F."/>
            <person name="Dyhrman S.T."/>
            <person name="Glockner G."/>
            <person name="John U."/>
            <person name="Richards T."/>
            <person name="Worden A.Z."/>
            <person name="Zhang X."/>
            <person name="Grigoriev I.V."/>
            <person name="Allen A.E."/>
            <person name="Bidle K."/>
            <person name="Borodovsky M."/>
            <person name="Bowler C."/>
            <person name="Brownlee C."/>
            <person name="Cock J.M."/>
            <person name="Elias M."/>
            <person name="Gladyshev V.N."/>
            <person name="Groth M."/>
            <person name="Guda C."/>
            <person name="Hadaegh A."/>
            <person name="Iglesias-Rodriguez M.D."/>
            <person name="Jenkins J."/>
            <person name="Jones B.M."/>
            <person name="Lawson T."/>
            <person name="Leese F."/>
            <person name="Lindquist E."/>
            <person name="Lobanov A."/>
            <person name="Lomsadze A."/>
            <person name="Malik S.B."/>
            <person name="Marsh M.E."/>
            <person name="Mackinder L."/>
            <person name="Mock T."/>
            <person name="Mueller-Roeber B."/>
            <person name="Pagarete A."/>
            <person name="Parker M."/>
            <person name="Probert I."/>
            <person name="Quesneville H."/>
            <person name="Raines C."/>
            <person name="Rensing S.A."/>
            <person name="Riano-Pachon D.M."/>
            <person name="Richier S."/>
            <person name="Rokitta S."/>
            <person name="Shiraiwa Y."/>
            <person name="Soanes D.M."/>
            <person name="van der Giezen M."/>
            <person name="Wahlund T.M."/>
            <person name="Williams B."/>
            <person name="Wilson W."/>
            <person name="Wolfe G."/>
            <person name="Wurch L.L."/>
        </authorList>
    </citation>
    <scope>NUCLEOTIDE SEQUENCE</scope>
</reference>
<dbReference type="KEGG" id="ehx:EMIHUDRAFT_230552"/>
<evidence type="ECO:0000256" key="2">
    <source>
        <dbReference type="SAM" id="MobiDB-lite"/>
    </source>
</evidence>
<keyword evidence="1" id="KW-0175">Coiled coil</keyword>
<reference evidence="3" key="2">
    <citation type="submission" date="2024-10" db="UniProtKB">
        <authorList>
            <consortium name="EnsemblProtists"/>
        </authorList>
    </citation>
    <scope>IDENTIFICATION</scope>
</reference>
<accession>A0A0D3KA19</accession>
<keyword evidence="4" id="KW-1185">Reference proteome</keyword>
<name>A0A0D3KA19_EMIH1</name>
<organism evidence="3 4">
    <name type="scientific">Emiliania huxleyi (strain CCMP1516)</name>
    <dbReference type="NCBI Taxonomy" id="280463"/>
    <lineage>
        <taxon>Eukaryota</taxon>
        <taxon>Haptista</taxon>
        <taxon>Haptophyta</taxon>
        <taxon>Prymnesiophyceae</taxon>
        <taxon>Isochrysidales</taxon>
        <taxon>Noelaerhabdaceae</taxon>
        <taxon>Emiliania</taxon>
    </lineage>
</organism>
<feature type="coiled-coil region" evidence="1">
    <location>
        <begin position="372"/>
        <end position="406"/>
    </location>
</feature>
<evidence type="ECO:0000313" key="3">
    <source>
        <dbReference type="EnsemblProtists" id="EOD32604"/>
    </source>
</evidence>
<protein>
    <submittedName>
        <fullName evidence="3">Uncharacterized protein</fullName>
    </submittedName>
</protein>
<evidence type="ECO:0000313" key="4">
    <source>
        <dbReference type="Proteomes" id="UP000013827"/>
    </source>
</evidence>
<dbReference type="EnsemblProtists" id="EOD32604">
    <property type="protein sequence ID" value="EOD32604"/>
    <property type="gene ID" value="EMIHUDRAFT_230552"/>
</dbReference>
<dbReference type="RefSeq" id="XP_005785033.1">
    <property type="nucleotide sequence ID" value="XM_005784976.1"/>
</dbReference>
<feature type="region of interest" description="Disordered" evidence="2">
    <location>
        <begin position="181"/>
        <end position="201"/>
    </location>
</feature>